<dbReference type="GO" id="GO:0030246">
    <property type="term" value="F:carbohydrate binding"/>
    <property type="evidence" value="ECO:0007669"/>
    <property type="project" value="InterPro"/>
</dbReference>
<dbReference type="Pfam" id="PF10566">
    <property type="entry name" value="Glyco_hydro_97"/>
    <property type="match status" value="1"/>
</dbReference>
<dbReference type="PROSITE" id="PS51318">
    <property type="entry name" value="TAT"/>
    <property type="match status" value="1"/>
</dbReference>
<dbReference type="InterPro" id="IPR052720">
    <property type="entry name" value="Glycosyl_hydrolase_97"/>
</dbReference>
<dbReference type="KEGG" id="sarm:DVA86_03470"/>
<feature type="signal peptide" evidence="3">
    <location>
        <begin position="1"/>
        <end position="28"/>
    </location>
</feature>
<evidence type="ECO:0000259" key="5">
    <source>
        <dbReference type="Pfam" id="PF14508"/>
    </source>
</evidence>
<sequence length="611" mass="66573">MRVRRSALLGAALTAVLAGGVLAPTASADDSWKVHLEDGPTATLSLDGQGALTLAVERKGRTVLEPGAVGITSAEADLTSGLELLDRGDRVVEERYTATVGKERERTVRMAESRFVFGNQDGRRLALTVRASDDGVAYRYELPDENGDGVTVTGESSGFRLPADSKAWLQPYTPNYEAQHVESTAAAAESGEYGYPTLFRNGGGEGGADGDYVLLSESDVDGRYDASRLTHQEGSGAYRVKLADESVSSPGALNTPWRTVITGDLATVTESTLTDDLAPASKVADTSWIRPGKVAWSWLDGGQDTQKDLARQKEYVDYAAEHDWEYSLVDEGWKETDWMPELIAYAEERGVKIMLWMHYEDLDTADERKANLGRMTEWGVAGMKIDFMDSDSQARFRWYDEILKETADRKLVVNFHGSTIPHGIQRTWPHVMAMEAVHGAEQLDVTPAGLSTLPYTRNVVGSMDFTPMGFQTGKRPVTDAGELALSVVFESGFQNFAGSPEEYAERPELERFLSEVPTVWDETRLLSGEPGKETTVARRDGERWFLGGITNGAGRVQQVPTDFLGKGGWTVDVVTDGPDGLVRETHEVRAGDTLEVRTPGNGGFAAVANPA</sequence>
<dbReference type="Proteomes" id="UP000254425">
    <property type="component" value="Chromosome"/>
</dbReference>
<keyword evidence="2" id="KW-0326">Glycosidase</keyword>
<dbReference type="RefSeq" id="WP_208875672.1">
    <property type="nucleotide sequence ID" value="NZ_CP031320.1"/>
</dbReference>
<gene>
    <name evidence="7" type="ORF">DVA86_03470</name>
</gene>
<feature type="domain" description="Glycosyl-hydrolase 97 catalytic" evidence="4">
    <location>
        <begin position="304"/>
        <end position="437"/>
    </location>
</feature>
<dbReference type="InterPro" id="IPR013780">
    <property type="entry name" value="Glyco_hydro_b"/>
</dbReference>
<dbReference type="InterPro" id="IPR017853">
    <property type="entry name" value="GH"/>
</dbReference>
<reference evidence="7 8" key="1">
    <citation type="submission" date="2018-07" db="EMBL/GenBank/DDBJ databases">
        <title>Draft genome of the type strain Streptomyces armeniacus ATCC 15676.</title>
        <authorList>
            <person name="Labana P."/>
            <person name="Gosse J.T."/>
            <person name="Boddy C.N."/>
        </authorList>
    </citation>
    <scope>NUCLEOTIDE SEQUENCE [LARGE SCALE GENOMIC DNA]</scope>
    <source>
        <strain evidence="7 8">ATCC 15676</strain>
    </source>
</reference>
<evidence type="ECO:0000313" key="8">
    <source>
        <dbReference type="Proteomes" id="UP000254425"/>
    </source>
</evidence>
<dbReference type="InterPro" id="IPR029483">
    <property type="entry name" value="GH97_C"/>
</dbReference>
<evidence type="ECO:0000256" key="2">
    <source>
        <dbReference type="ARBA" id="ARBA00023295"/>
    </source>
</evidence>
<dbReference type="Pfam" id="PF14508">
    <property type="entry name" value="GH97_N"/>
    <property type="match status" value="1"/>
</dbReference>
<dbReference type="AlphaFoldDB" id="A0A345XJN0"/>
<feature type="chain" id="PRO_5016981895" evidence="3">
    <location>
        <begin position="29"/>
        <end position="611"/>
    </location>
</feature>
<dbReference type="InterPro" id="IPR029486">
    <property type="entry name" value="GH97_N"/>
</dbReference>
<dbReference type="InterPro" id="IPR014718">
    <property type="entry name" value="GH-type_carb-bd"/>
</dbReference>
<dbReference type="Gene3D" id="2.70.98.10">
    <property type="match status" value="1"/>
</dbReference>
<accession>A0A345XJN0</accession>
<dbReference type="PANTHER" id="PTHR35803:SF2">
    <property type="entry name" value="RETAINING ALPHA-GALACTOSIDASE"/>
    <property type="match status" value="1"/>
</dbReference>
<dbReference type="Pfam" id="PF14509">
    <property type="entry name" value="GH97_C"/>
    <property type="match status" value="1"/>
</dbReference>
<evidence type="ECO:0000313" key="7">
    <source>
        <dbReference type="EMBL" id="AXK31846.1"/>
    </source>
</evidence>
<dbReference type="GO" id="GO:0016798">
    <property type="term" value="F:hydrolase activity, acting on glycosyl bonds"/>
    <property type="evidence" value="ECO:0007669"/>
    <property type="project" value="UniProtKB-KW"/>
</dbReference>
<dbReference type="SUPFAM" id="SSF51445">
    <property type="entry name" value="(Trans)glycosidases"/>
    <property type="match status" value="1"/>
</dbReference>
<dbReference type="Gene3D" id="2.60.40.1180">
    <property type="entry name" value="Golgi alpha-mannosidase II"/>
    <property type="match status" value="1"/>
</dbReference>
<evidence type="ECO:0000259" key="6">
    <source>
        <dbReference type="Pfam" id="PF14509"/>
    </source>
</evidence>
<dbReference type="InterPro" id="IPR013785">
    <property type="entry name" value="Aldolase_TIM"/>
</dbReference>
<evidence type="ECO:0000256" key="3">
    <source>
        <dbReference type="SAM" id="SignalP"/>
    </source>
</evidence>
<keyword evidence="3" id="KW-0732">Signal</keyword>
<dbReference type="EMBL" id="CP031320">
    <property type="protein sequence ID" value="AXK31846.1"/>
    <property type="molecule type" value="Genomic_DNA"/>
</dbReference>
<feature type="domain" description="Glycosyl-hydrolase 97 N-terminal" evidence="5">
    <location>
        <begin position="43"/>
        <end position="278"/>
    </location>
</feature>
<protein>
    <submittedName>
        <fullName evidence="7">Alpha-galactosidase</fullName>
    </submittedName>
</protein>
<keyword evidence="8" id="KW-1185">Reference proteome</keyword>
<organism evidence="7 8">
    <name type="scientific">Streptomyces armeniacus</name>
    <dbReference type="NCBI Taxonomy" id="83291"/>
    <lineage>
        <taxon>Bacteria</taxon>
        <taxon>Bacillati</taxon>
        <taxon>Actinomycetota</taxon>
        <taxon>Actinomycetes</taxon>
        <taxon>Kitasatosporales</taxon>
        <taxon>Streptomycetaceae</taxon>
        <taxon>Streptomyces</taxon>
    </lineage>
</organism>
<evidence type="ECO:0000256" key="1">
    <source>
        <dbReference type="ARBA" id="ARBA00022801"/>
    </source>
</evidence>
<dbReference type="InterPro" id="IPR019563">
    <property type="entry name" value="GH97_catalytic"/>
</dbReference>
<keyword evidence="1" id="KW-0378">Hydrolase</keyword>
<dbReference type="PANTHER" id="PTHR35803">
    <property type="entry name" value="GLUCAN 1,4-ALPHA-GLUCOSIDASE SUSB-RELATED"/>
    <property type="match status" value="1"/>
</dbReference>
<proteinExistence type="predicted"/>
<name>A0A345XJN0_9ACTN</name>
<evidence type="ECO:0000259" key="4">
    <source>
        <dbReference type="Pfam" id="PF10566"/>
    </source>
</evidence>
<dbReference type="InterPro" id="IPR006311">
    <property type="entry name" value="TAT_signal"/>
</dbReference>
<feature type="domain" description="Glycosyl-hydrolase 97 C-terminal oligomerisation" evidence="6">
    <location>
        <begin position="519"/>
        <end position="606"/>
    </location>
</feature>
<dbReference type="Gene3D" id="3.20.20.70">
    <property type="entry name" value="Aldolase class I"/>
    <property type="match status" value="1"/>
</dbReference>